<evidence type="ECO:0000259" key="1">
    <source>
        <dbReference type="Pfam" id="PF07878"/>
    </source>
</evidence>
<dbReference type="EMBL" id="JAHHIF010000105">
    <property type="protein sequence ID" value="MBW4549498.1"/>
    <property type="molecule type" value="Genomic_DNA"/>
</dbReference>
<comment type="caution">
    <text evidence="2">The sequence shown here is derived from an EMBL/GenBank/DDBJ whole genome shotgun (WGS) entry which is preliminary data.</text>
</comment>
<dbReference type="Pfam" id="PF07878">
    <property type="entry name" value="RHH_5"/>
    <property type="match status" value="1"/>
</dbReference>
<reference evidence="2" key="2">
    <citation type="journal article" date="2022" name="Microbiol. Resour. Announc.">
        <title>Metagenome Sequencing to Explore Phylogenomics of Terrestrial Cyanobacteria.</title>
        <authorList>
            <person name="Ward R.D."/>
            <person name="Stajich J.E."/>
            <person name="Johansen J.R."/>
            <person name="Huntemann M."/>
            <person name="Clum A."/>
            <person name="Foster B."/>
            <person name="Foster B."/>
            <person name="Roux S."/>
            <person name="Palaniappan K."/>
            <person name="Varghese N."/>
            <person name="Mukherjee S."/>
            <person name="Reddy T.B.K."/>
            <person name="Daum C."/>
            <person name="Copeland A."/>
            <person name="Chen I.A."/>
            <person name="Ivanova N.N."/>
            <person name="Kyrpides N.C."/>
            <person name="Shapiro N."/>
            <person name="Eloe-Fadrosh E.A."/>
            <person name="Pietrasiak N."/>
        </authorList>
    </citation>
    <scope>NUCLEOTIDE SEQUENCE</scope>
    <source>
        <strain evidence="2">CPER-KK1</strain>
    </source>
</reference>
<dbReference type="SUPFAM" id="SSF47598">
    <property type="entry name" value="Ribbon-helix-helix"/>
    <property type="match status" value="1"/>
</dbReference>
<evidence type="ECO:0000313" key="2">
    <source>
        <dbReference type="EMBL" id="MBW4549498.1"/>
    </source>
</evidence>
<proteinExistence type="predicted"/>
<gene>
    <name evidence="2" type="ORF">KME25_34660</name>
</gene>
<reference evidence="2" key="1">
    <citation type="submission" date="2021-05" db="EMBL/GenBank/DDBJ databases">
        <authorList>
            <person name="Pietrasiak N."/>
            <person name="Ward R."/>
            <person name="Stajich J.E."/>
            <person name="Kurbessoian T."/>
        </authorList>
    </citation>
    <scope>NUCLEOTIDE SEQUENCE</scope>
    <source>
        <strain evidence="2">CPER-KK1</strain>
    </source>
</reference>
<name>A0A951PTH6_9CYAN</name>
<evidence type="ECO:0000313" key="3">
    <source>
        <dbReference type="Proteomes" id="UP000753908"/>
    </source>
</evidence>
<dbReference type="Proteomes" id="UP000753908">
    <property type="component" value="Unassembled WGS sequence"/>
</dbReference>
<dbReference type="InterPro" id="IPR010985">
    <property type="entry name" value="Ribbon_hlx_hlx"/>
</dbReference>
<protein>
    <recommendedName>
        <fullName evidence="1">CopG-like ribbon-helix-helix domain-containing protein</fullName>
    </recommendedName>
</protein>
<accession>A0A951PTH6</accession>
<dbReference type="AlphaFoldDB" id="A0A951PTH6"/>
<sequence length="125" mass="14298">MPSRWRVAVYLNEEMQKALEQWAGEENRSVSNLAATILMNAIKERQEKIKTPESTKDSEIEKALEPRTIAQLVKENFYQLFGDGKINPENLEAIASGEKPSNADLVRIARILNIKEEDLLAMRDR</sequence>
<feature type="domain" description="CopG-like ribbon-helix-helix" evidence="1">
    <location>
        <begin position="6"/>
        <end position="46"/>
    </location>
</feature>
<organism evidence="2 3">
    <name type="scientific">Symplocastrum torsivum CPER-KK1</name>
    <dbReference type="NCBI Taxonomy" id="450513"/>
    <lineage>
        <taxon>Bacteria</taxon>
        <taxon>Bacillati</taxon>
        <taxon>Cyanobacteriota</taxon>
        <taxon>Cyanophyceae</taxon>
        <taxon>Oscillatoriophycideae</taxon>
        <taxon>Oscillatoriales</taxon>
        <taxon>Microcoleaceae</taxon>
        <taxon>Symplocastrum</taxon>
    </lineage>
</organism>
<dbReference type="InterPro" id="IPR012869">
    <property type="entry name" value="RHH_5"/>
</dbReference>
<dbReference type="GO" id="GO:0006355">
    <property type="term" value="P:regulation of DNA-templated transcription"/>
    <property type="evidence" value="ECO:0007669"/>
    <property type="project" value="InterPro"/>
</dbReference>